<evidence type="ECO:0000313" key="2">
    <source>
        <dbReference type="EMBL" id="KAL2845614.1"/>
    </source>
</evidence>
<evidence type="ECO:0000313" key="3">
    <source>
        <dbReference type="Proteomes" id="UP001610444"/>
    </source>
</evidence>
<keyword evidence="1" id="KW-0732">Signal</keyword>
<proteinExistence type="predicted"/>
<protein>
    <submittedName>
        <fullName evidence="2">Uncharacterized protein</fullName>
    </submittedName>
</protein>
<name>A0ABR4K078_9EURO</name>
<sequence>MKFLPIAMWMAMALVAVARPTLSDDFDLANVTDAVAWTGNSVEDPTVHALEKRHTVTCDTGFHTNGFQVFLGIKELRKRSGSPFGGPYACTRVYNKRGTRIYWCNDDSKVRYLPSYNNIADAIQSVFDVCGTPAGFSGECNHPDKWRAFVQHGWNMDER</sequence>
<dbReference type="GeneID" id="98161429"/>
<comment type="caution">
    <text evidence="2">The sequence shown here is derived from an EMBL/GenBank/DDBJ whole genome shotgun (WGS) entry which is preliminary data.</text>
</comment>
<dbReference type="PANTHER" id="PTHR35605">
    <property type="entry name" value="ECP2 EFFECTOR PROTEIN DOMAIN-CONTAINING PROTEIN-RELATED"/>
    <property type="match status" value="1"/>
</dbReference>
<dbReference type="PANTHER" id="PTHR35605:SF1">
    <property type="entry name" value="ECP2 EFFECTOR PROTEIN DOMAIN-CONTAINING PROTEIN-RELATED"/>
    <property type="match status" value="1"/>
</dbReference>
<gene>
    <name evidence="2" type="ORF">BJX68DRAFT_269140</name>
</gene>
<organism evidence="2 3">
    <name type="scientific">Aspergillus pseudodeflectus</name>
    <dbReference type="NCBI Taxonomy" id="176178"/>
    <lineage>
        <taxon>Eukaryota</taxon>
        <taxon>Fungi</taxon>
        <taxon>Dikarya</taxon>
        <taxon>Ascomycota</taxon>
        <taxon>Pezizomycotina</taxon>
        <taxon>Eurotiomycetes</taxon>
        <taxon>Eurotiomycetidae</taxon>
        <taxon>Eurotiales</taxon>
        <taxon>Aspergillaceae</taxon>
        <taxon>Aspergillus</taxon>
        <taxon>Aspergillus subgen. Nidulantes</taxon>
    </lineage>
</organism>
<dbReference type="EMBL" id="JBFXLR010000036">
    <property type="protein sequence ID" value="KAL2845614.1"/>
    <property type="molecule type" value="Genomic_DNA"/>
</dbReference>
<accession>A0ABR4K078</accession>
<evidence type="ECO:0000256" key="1">
    <source>
        <dbReference type="SAM" id="SignalP"/>
    </source>
</evidence>
<feature type="signal peptide" evidence="1">
    <location>
        <begin position="1"/>
        <end position="23"/>
    </location>
</feature>
<keyword evidence="3" id="KW-1185">Reference proteome</keyword>
<feature type="chain" id="PRO_5046303241" evidence="1">
    <location>
        <begin position="24"/>
        <end position="159"/>
    </location>
</feature>
<dbReference type="RefSeq" id="XP_070896748.1">
    <property type="nucleotide sequence ID" value="XM_071046265.1"/>
</dbReference>
<dbReference type="Proteomes" id="UP001610444">
    <property type="component" value="Unassembled WGS sequence"/>
</dbReference>
<reference evidence="2 3" key="1">
    <citation type="submission" date="2024-07" db="EMBL/GenBank/DDBJ databases">
        <title>Section-level genome sequencing and comparative genomics of Aspergillus sections Usti and Cavernicolus.</title>
        <authorList>
            <consortium name="Lawrence Berkeley National Laboratory"/>
            <person name="Nybo J.L."/>
            <person name="Vesth T.C."/>
            <person name="Theobald S."/>
            <person name="Frisvad J.C."/>
            <person name="Larsen T.O."/>
            <person name="Kjaerboelling I."/>
            <person name="Rothschild-Mancinelli K."/>
            <person name="Lyhne E.K."/>
            <person name="Kogle M.E."/>
            <person name="Barry K."/>
            <person name="Clum A."/>
            <person name="Na H."/>
            <person name="Ledsgaard L."/>
            <person name="Lin J."/>
            <person name="Lipzen A."/>
            <person name="Kuo A."/>
            <person name="Riley R."/>
            <person name="Mondo S."/>
            <person name="LaButti K."/>
            <person name="Haridas S."/>
            <person name="Pangalinan J."/>
            <person name="Salamov A.A."/>
            <person name="Simmons B.A."/>
            <person name="Magnuson J.K."/>
            <person name="Chen J."/>
            <person name="Drula E."/>
            <person name="Henrissat B."/>
            <person name="Wiebenga A."/>
            <person name="Lubbers R.J."/>
            <person name="Gomes A.C."/>
            <person name="Macurrencykelacurrency M.R."/>
            <person name="Stajich J."/>
            <person name="Grigoriev I.V."/>
            <person name="Mortensen U.H."/>
            <person name="De vries R.P."/>
            <person name="Baker S.E."/>
            <person name="Andersen M.R."/>
        </authorList>
    </citation>
    <scope>NUCLEOTIDE SEQUENCE [LARGE SCALE GENOMIC DNA]</scope>
    <source>
        <strain evidence="2 3">CBS 756.74</strain>
    </source>
</reference>